<dbReference type="OrthoDB" id="10277130at2759"/>
<evidence type="ECO:0000259" key="1">
    <source>
        <dbReference type="Pfam" id="PF14576"/>
    </source>
</evidence>
<gene>
    <name evidence="3" type="ORF">PRUPE_1G028900</name>
</gene>
<evidence type="ECO:0000313" key="4">
    <source>
        <dbReference type="Proteomes" id="UP000006882"/>
    </source>
</evidence>
<dbReference type="InterPro" id="IPR027944">
    <property type="entry name" value="SEO_C"/>
</dbReference>
<dbReference type="Gramene" id="ONI26501">
    <property type="protein sequence ID" value="ONI26501"/>
    <property type="gene ID" value="PRUPE_1G028900"/>
</dbReference>
<dbReference type="Gene3D" id="3.40.30.10">
    <property type="entry name" value="Glutaredoxin"/>
    <property type="match status" value="1"/>
</dbReference>
<dbReference type="Pfam" id="PF14577">
    <property type="entry name" value="SEO_C"/>
    <property type="match status" value="1"/>
</dbReference>
<name>A0A251QRP4_PRUPE</name>
<feature type="domain" description="Sieve element occlusion C-terminal" evidence="2">
    <location>
        <begin position="458"/>
        <end position="665"/>
    </location>
</feature>
<organism evidence="3 4">
    <name type="scientific">Prunus persica</name>
    <name type="common">Peach</name>
    <name type="synonym">Amygdalus persica</name>
    <dbReference type="NCBI Taxonomy" id="3760"/>
    <lineage>
        <taxon>Eukaryota</taxon>
        <taxon>Viridiplantae</taxon>
        <taxon>Streptophyta</taxon>
        <taxon>Embryophyta</taxon>
        <taxon>Tracheophyta</taxon>
        <taxon>Spermatophyta</taxon>
        <taxon>Magnoliopsida</taxon>
        <taxon>eudicotyledons</taxon>
        <taxon>Gunneridae</taxon>
        <taxon>Pentapetalae</taxon>
        <taxon>rosids</taxon>
        <taxon>fabids</taxon>
        <taxon>Rosales</taxon>
        <taxon>Rosaceae</taxon>
        <taxon>Amygdaloideae</taxon>
        <taxon>Amygdaleae</taxon>
        <taxon>Prunus</taxon>
    </lineage>
</organism>
<dbReference type="AlphaFoldDB" id="A0A251QRP4"/>
<dbReference type="GO" id="GO:0010088">
    <property type="term" value="P:phloem development"/>
    <property type="evidence" value="ECO:0007669"/>
    <property type="project" value="InterPro"/>
</dbReference>
<keyword evidence="4" id="KW-1185">Reference proteome</keyword>
<evidence type="ECO:0008006" key="5">
    <source>
        <dbReference type="Google" id="ProtNLM"/>
    </source>
</evidence>
<feature type="domain" description="Sieve element occlusion N-terminal" evidence="1">
    <location>
        <begin position="20"/>
        <end position="285"/>
    </location>
</feature>
<sequence>MNSIQLNEYSHYGFTLTEPEEILEIICENHAPENHPKFDVRSLFFITENIIKHSTHTSIVSKSDEIKPQNFDNFISPLCALKSIGCEMSCKAVRENSAQTTTLGIFGKLTKYSWEAKAVLALAAFAMEYGNSWLLSQLYPQSDQLTTALAILNRVPLLLNSTANFKKQQETVVELNKTINATLQVIKCILKLDELSAHIDPNHASLKSAKKDVPINTYWSILTIVSCATEVFYLTRDEEKPQAVSILSHFVTKRINDILAKLKRQLTICQKEIDEPKIYRKLLKHVAHAHGKITHVFNTLILFKDNAYAKPATLSVGYTNKEVFDIDVLDGKYITFYISTLDNVSHKDILSLKEVYEGTENNKCKIVWIPIVEDWTEYGREEQFMEWRSKMPWYAVQYLSPATIKYIKEEWYFENKPLSVLMNPHGDVENLNALNWIRIHGINFFAFRNINVKTWIAPVVQELMTPALDTWMKEGEYIFFYGGTDDYSMERFRMKANCAKVSILEELKIHVKLFCVGKLEKGRSFSDESNAGGFWSSIQSLLSTLSDYKLHEEHTALRKQVHKLLSYKNDESGWCVLSKGSSVVTSGHGWAISKVLDEFDQWKQQISHERSFGTCFQVYHEKVLAQTTTAGAHSAGCSFGNARNMECCPVCKTPIEATLVSYKCCRMCNLTPY</sequence>
<dbReference type="EMBL" id="CM007651">
    <property type="protein sequence ID" value="ONI26501.1"/>
    <property type="molecule type" value="Genomic_DNA"/>
</dbReference>
<dbReference type="Pfam" id="PF14576">
    <property type="entry name" value="SEO_N"/>
    <property type="match status" value="1"/>
</dbReference>
<dbReference type="STRING" id="3760.A0A251QRP4"/>
<accession>A0A251QRP4</accession>
<evidence type="ECO:0000259" key="2">
    <source>
        <dbReference type="Pfam" id="PF14577"/>
    </source>
</evidence>
<dbReference type="eggNOG" id="ENOG502SJ4F">
    <property type="taxonomic scope" value="Eukaryota"/>
</dbReference>
<evidence type="ECO:0000313" key="3">
    <source>
        <dbReference type="EMBL" id="ONI26501.1"/>
    </source>
</evidence>
<dbReference type="InterPro" id="IPR027942">
    <property type="entry name" value="SEO_N"/>
</dbReference>
<dbReference type="Proteomes" id="UP000006882">
    <property type="component" value="Chromosome G1"/>
</dbReference>
<proteinExistence type="predicted"/>
<protein>
    <recommendedName>
        <fullName evidence="5">Sieve element occlusion N-terminal domain-containing protein</fullName>
    </recommendedName>
</protein>
<reference evidence="3 4" key="1">
    <citation type="journal article" date="2013" name="Nat. Genet.">
        <title>The high-quality draft genome of peach (Prunus persica) identifies unique patterns of genetic diversity, domestication and genome evolution.</title>
        <authorList>
            <consortium name="International Peach Genome Initiative"/>
            <person name="Verde I."/>
            <person name="Abbott A.G."/>
            <person name="Scalabrin S."/>
            <person name="Jung S."/>
            <person name="Shu S."/>
            <person name="Marroni F."/>
            <person name="Zhebentyayeva T."/>
            <person name="Dettori M.T."/>
            <person name="Grimwood J."/>
            <person name="Cattonaro F."/>
            <person name="Zuccolo A."/>
            <person name="Rossini L."/>
            <person name="Jenkins J."/>
            <person name="Vendramin E."/>
            <person name="Meisel L.A."/>
            <person name="Decroocq V."/>
            <person name="Sosinski B."/>
            <person name="Prochnik S."/>
            <person name="Mitros T."/>
            <person name="Policriti A."/>
            <person name="Cipriani G."/>
            <person name="Dondini L."/>
            <person name="Ficklin S."/>
            <person name="Goodstein D.M."/>
            <person name="Xuan P."/>
            <person name="Del Fabbro C."/>
            <person name="Aramini V."/>
            <person name="Copetti D."/>
            <person name="Gonzalez S."/>
            <person name="Horner D.S."/>
            <person name="Falchi R."/>
            <person name="Lucas S."/>
            <person name="Mica E."/>
            <person name="Maldonado J."/>
            <person name="Lazzari B."/>
            <person name="Bielenberg D."/>
            <person name="Pirona R."/>
            <person name="Miculan M."/>
            <person name="Barakat A."/>
            <person name="Testolin R."/>
            <person name="Stella A."/>
            <person name="Tartarini S."/>
            <person name="Tonutti P."/>
            <person name="Arus P."/>
            <person name="Orellana A."/>
            <person name="Wells C."/>
            <person name="Main D."/>
            <person name="Vizzotto G."/>
            <person name="Silva H."/>
            <person name="Salamini F."/>
            <person name="Schmutz J."/>
            <person name="Morgante M."/>
            <person name="Rokhsar D.S."/>
        </authorList>
    </citation>
    <scope>NUCLEOTIDE SEQUENCE [LARGE SCALE GENOMIC DNA]</scope>
    <source>
        <strain evidence="4">cv. Nemared</strain>
    </source>
</reference>
<dbReference type="InterPro" id="IPR039299">
    <property type="entry name" value="SEOA"/>
</dbReference>
<dbReference type="PANTHER" id="PTHR33232">
    <property type="entry name" value="PROTEIN SIEVE ELEMENT OCCLUSION B-LIKE"/>
    <property type="match status" value="1"/>
</dbReference>
<dbReference type="SMR" id="A0A251QRP4"/>
<dbReference type="PANTHER" id="PTHR33232:SF18">
    <property type="entry name" value="PROTEIN SIEVE ELEMENT OCCLUSION B-LIKE"/>
    <property type="match status" value="1"/>
</dbReference>